<gene>
    <name evidence="2" type="ordered locus">mlr3122</name>
</gene>
<organism evidence="2 3">
    <name type="scientific">Mesorhizobium japonicum (strain LMG 29417 / CECT 9101 / MAFF 303099)</name>
    <name type="common">Mesorhizobium loti (strain MAFF 303099)</name>
    <dbReference type="NCBI Taxonomy" id="266835"/>
    <lineage>
        <taxon>Bacteria</taxon>
        <taxon>Pseudomonadati</taxon>
        <taxon>Pseudomonadota</taxon>
        <taxon>Alphaproteobacteria</taxon>
        <taxon>Hyphomicrobiales</taxon>
        <taxon>Phyllobacteriaceae</taxon>
        <taxon>Mesorhizobium</taxon>
    </lineage>
</organism>
<dbReference type="Proteomes" id="UP000000552">
    <property type="component" value="Chromosome"/>
</dbReference>
<reference evidence="2 3" key="1">
    <citation type="journal article" date="2000" name="DNA Res.">
        <title>Complete genome structure of the nitrogen-fixing symbiotic bacterium Mesorhizobium loti.</title>
        <authorList>
            <person name="Kaneko T."/>
            <person name="Nakamura Y."/>
            <person name="Sato S."/>
            <person name="Asamizu E."/>
            <person name="Kato T."/>
            <person name="Sasamoto S."/>
            <person name="Watanabe A."/>
            <person name="Idesawa K."/>
            <person name="Ishikawa A."/>
            <person name="Kawashima K."/>
            <person name="Kimura T."/>
            <person name="Kishida Y."/>
            <person name="Kiyokawa C."/>
            <person name="Kohara M."/>
            <person name="Matsumoto M."/>
            <person name="Matsuno A."/>
            <person name="Mochizuki Y."/>
            <person name="Nakayama S."/>
            <person name="Nakazaki N."/>
            <person name="Shimpo S."/>
            <person name="Sugimoto M."/>
            <person name="Takeuchi C."/>
            <person name="Yamada M."/>
            <person name="Tabata S."/>
        </authorList>
    </citation>
    <scope>NUCLEOTIDE SEQUENCE [LARGE SCALE GENOMIC DNA]</scope>
    <source>
        <strain evidence="3">LMG 29417 / CECT 9101 / MAFF 303099</strain>
    </source>
</reference>
<evidence type="ECO:0000313" key="3">
    <source>
        <dbReference type="Proteomes" id="UP000000552"/>
    </source>
</evidence>
<proteinExistence type="predicted"/>
<feature type="signal peptide" evidence="1">
    <location>
        <begin position="1"/>
        <end position="34"/>
    </location>
</feature>
<dbReference type="InterPro" id="IPR009333">
    <property type="entry name" value="DUF992"/>
</dbReference>
<name>Q98GY1_RHILO</name>
<protein>
    <submittedName>
        <fullName evidence="2">Mlr3122 protein</fullName>
    </submittedName>
</protein>
<sequence length="173" mass="17909">MVPRRLIFEGDAMPKTAIAAAMIALVLSATQTQAQDRGIEVGTLECAIGGGTGFIFGSTKDLSCTFTPTDKSFAPEAYFGAVNKYGLDIGTTKQAVMRWLVLTPLKNIYAPGALAGDYIGASAEVTAAVGAGANLLVGGSSQAFTLQPLSLQTQTGINLAIGVSQFQLRSTEN</sequence>
<dbReference type="HOGENOM" id="CLU_109378_0_0_5"/>
<dbReference type="eggNOG" id="ENOG5032SJ7">
    <property type="taxonomic scope" value="Bacteria"/>
</dbReference>
<dbReference type="Pfam" id="PF06186">
    <property type="entry name" value="DUF992"/>
    <property type="match status" value="1"/>
</dbReference>
<keyword evidence="1" id="KW-0732">Signal</keyword>
<dbReference type="EMBL" id="BA000012">
    <property type="protein sequence ID" value="BAB50085.1"/>
    <property type="molecule type" value="Genomic_DNA"/>
</dbReference>
<dbReference type="KEGG" id="mlo:mlr3122"/>
<evidence type="ECO:0000256" key="1">
    <source>
        <dbReference type="SAM" id="SignalP"/>
    </source>
</evidence>
<feature type="chain" id="PRO_5004322739" evidence="1">
    <location>
        <begin position="35"/>
        <end position="173"/>
    </location>
</feature>
<dbReference type="AlphaFoldDB" id="Q98GY1"/>
<accession>Q98GY1</accession>
<evidence type="ECO:0000313" key="2">
    <source>
        <dbReference type="EMBL" id="BAB50085.1"/>
    </source>
</evidence>